<organism evidence="1 2">
    <name type="scientific">Natronoflexus pectinivorans</name>
    <dbReference type="NCBI Taxonomy" id="682526"/>
    <lineage>
        <taxon>Bacteria</taxon>
        <taxon>Pseudomonadati</taxon>
        <taxon>Bacteroidota</taxon>
        <taxon>Bacteroidia</taxon>
        <taxon>Marinilabiliales</taxon>
        <taxon>Marinilabiliaceae</taxon>
        <taxon>Natronoflexus</taxon>
    </lineage>
</organism>
<keyword evidence="2" id="KW-1185">Reference proteome</keyword>
<accession>A0A4R2GKM6</accession>
<name>A0A4R2GKM6_9BACT</name>
<evidence type="ECO:0000313" key="2">
    <source>
        <dbReference type="Proteomes" id="UP000295221"/>
    </source>
</evidence>
<dbReference type="OrthoDB" id="5292580at2"/>
<evidence type="ECO:0000313" key="1">
    <source>
        <dbReference type="EMBL" id="TCO09117.1"/>
    </source>
</evidence>
<proteinExistence type="predicted"/>
<dbReference type="AlphaFoldDB" id="A0A4R2GKM6"/>
<sequence>MKNHFKYLIAIFTITTSCAELTQIVQTIEGDRPLTQTEVANGLREALKIGTDSAAGRLSQVNGYYGDELVRILLPPEASVITDNLNRIPGGDKLLEDVIIRINRSAEHAAKEATPIFVNAITRMTIQDAFTILRDGDNAATQYLRNHTYNELFNLYQPKIESSLNQSIVAGVSTNESWESLTGQWNRLAGSLAGQIAGFNTVEINLDEYLTHQALDGLFLKLAEEEAKIRTNPAARVTALLERVFGSSEAQR</sequence>
<dbReference type="Proteomes" id="UP000295221">
    <property type="component" value="Unassembled WGS sequence"/>
</dbReference>
<comment type="caution">
    <text evidence="1">The sequence shown here is derived from an EMBL/GenBank/DDBJ whole genome shotgun (WGS) entry which is preliminary data.</text>
</comment>
<protein>
    <submittedName>
        <fullName evidence="1">Uncharacterized protein DUF4197</fullName>
    </submittedName>
</protein>
<reference evidence="1 2" key="1">
    <citation type="submission" date="2019-03" db="EMBL/GenBank/DDBJ databases">
        <title>Genomic Encyclopedia of Type Strains, Phase IV (KMG-IV): sequencing the most valuable type-strain genomes for metagenomic binning, comparative biology and taxonomic classification.</title>
        <authorList>
            <person name="Goeker M."/>
        </authorList>
    </citation>
    <scope>NUCLEOTIDE SEQUENCE [LARGE SCALE GENOMIC DNA]</scope>
    <source>
        <strain evidence="1 2">DSM 24179</strain>
    </source>
</reference>
<dbReference type="PROSITE" id="PS51257">
    <property type="entry name" value="PROKAR_LIPOPROTEIN"/>
    <property type="match status" value="1"/>
</dbReference>
<dbReference type="Pfam" id="PF13852">
    <property type="entry name" value="DUF4197"/>
    <property type="match status" value="1"/>
</dbReference>
<dbReference type="RefSeq" id="WP_132432898.1">
    <property type="nucleotide sequence ID" value="NZ_SLWK01000003.1"/>
</dbReference>
<dbReference type="InterPro" id="IPR025245">
    <property type="entry name" value="DUF4197"/>
</dbReference>
<dbReference type="EMBL" id="SLWK01000003">
    <property type="protein sequence ID" value="TCO09117.1"/>
    <property type="molecule type" value="Genomic_DNA"/>
</dbReference>
<gene>
    <name evidence="1" type="ORF">EV194_10328</name>
</gene>